<dbReference type="EMBL" id="CATNWA010015432">
    <property type="protein sequence ID" value="CAI9583381.1"/>
    <property type="molecule type" value="Genomic_DNA"/>
</dbReference>
<evidence type="ECO:0000256" key="2">
    <source>
        <dbReference type="ARBA" id="ARBA00004300"/>
    </source>
</evidence>
<keyword evidence="3" id="KW-0963">Cytoplasm</keyword>
<keyword evidence="10" id="KW-1185">Reference proteome</keyword>
<dbReference type="Proteomes" id="UP001162483">
    <property type="component" value="Unassembled WGS sequence"/>
</dbReference>
<reference evidence="9" key="1">
    <citation type="submission" date="2023-05" db="EMBL/GenBank/DDBJ databases">
        <authorList>
            <person name="Stuckert A."/>
        </authorList>
    </citation>
    <scope>NUCLEOTIDE SEQUENCE</scope>
</reference>
<evidence type="ECO:0000256" key="3">
    <source>
        <dbReference type="ARBA" id="ARBA00022490"/>
    </source>
</evidence>
<evidence type="ECO:0000256" key="5">
    <source>
        <dbReference type="ARBA" id="ARBA00023054"/>
    </source>
</evidence>
<organism evidence="9 10">
    <name type="scientific">Staurois parvus</name>
    <dbReference type="NCBI Taxonomy" id="386267"/>
    <lineage>
        <taxon>Eukaryota</taxon>
        <taxon>Metazoa</taxon>
        <taxon>Chordata</taxon>
        <taxon>Craniata</taxon>
        <taxon>Vertebrata</taxon>
        <taxon>Euteleostomi</taxon>
        <taxon>Amphibia</taxon>
        <taxon>Batrachia</taxon>
        <taxon>Anura</taxon>
        <taxon>Neobatrachia</taxon>
        <taxon>Ranoidea</taxon>
        <taxon>Ranidae</taxon>
        <taxon>Staurois</taxon>
    </lineage>
</organism>
<evidence type="ECO:0000256" key="7">
    <source>
        <dbReference type="ARBA" id="ARBA00023273"/>
    </source>
</evidence>
<sequence>MAPALDWGKLMKVDPDVLPNQERLAEKMLKTLSQVTSTDLKEETNENLIQIFRITQSLMKMKSQEVDLALEEAEKAGEEQAKTENQLRNKIKQLENEIEMAQLSTGTRDSRFL</sequence>
<dbReference type="PANTHER" id="PTHR18879">
    <property type="entry name" value="CENTROSOMAL PROTEIN OF 290 KDA"/>
    <property type="match status" value="1"/>
</dbReference>
<evidence type="ECO:0000256" key="6">
    <source>
        <dbReference type="ARBA" id="ARBA00023212"/>
    </source>
</evidence>
<name>A0ABN9EIP0_9NEOB</name>
<comment type="caution">
    <text evidence="9">The sequence shown here is derived from an EMBL/GenBank/DDBJ whole genome shotgun (WGS) entry which is preliminary data.</text>
</comment>
<gene>
    <name evidence="9" type="ORF">SPARVUS_LOCUS9792686</name>
</gene>
<accession>A0ABN9EIP0</accession>
<dbReference type="InterPro" id="IPR026201">
    <property type="entry name" value="Cep290"/>
</dbReference>
<evidence type="ECO:0000313" key="10">
    <source>
        <dbReference type="Proteomes" id="UP001162483"/>
    </source>
</evidence>
<protein>
    <submittedName>
        <fullName evidence="9">Uncharacterized protein</fullName>
    </submittedName>
</protein>
<comment type="subcellular location">
    <subcellularLocation>
        <location evidence="1">Cytoplasm</location>
        <location evidence="1">Cytoskeleton</location>
        <location evidence="1">Cilium basal body</location>
    </subcellularLocation>
    <subcellularLocation>
        <location evidence="2">Cytoplasm</location>
        <location evidence="2">Cytoskeleton</location>
        <location evidence="2">Microtubule organizing center</location>
        <location evidence="2">Centrosome</location>
    </subcellularLocation>
</comment>
<feature type="non-terminal residue" evidence="9">
    <location>
        <position position="113"/>
    </location>
</feature>
<evidence type="ECO:0000313" key="9">
    <source>
        <dbReference type="EMBL" id="CAI9583381.1"/>
    </source>
</evidence>
<keyword evidence="7" id="KW-0966">Cell projection</keyword>
<proteinExistence type="predicted"/>
<evidence type="ECO:0000256" key="4">
    <source>
        <dbReference type="ARBA" id="ARBA00022794"/>
    </source>
</evidence>
<feature type="coiled-coil region" evidence="8">
    <location>
        <begin position="59"/>
        <end position="104"/>
    </location>
</feature>
<dbReference type="PANTHER" id="PTHR18879:SF20">
    <property type="entry name" value="CENTROSOMAL PROTEIN OF 290 KDA"/>
    <property type="match status" value="1"/>
</dbReference>
<keyword evidence="6" id="KW-0206">Cytoskeleton</keyword>
<evidence type="ECO:0000256" key="1">
    <source>
        <dbReference type="ARBA" id="ARBA00004120"/>
    </source>
</evidence>
<keyword evidence="5 8" id="KW-0175">Coiled coil</keyword>
<keyword evidence="4" id="KW-0970">Cilium biogenesis/degradation</keyword>
<evidence type="ECO:0000256" key="8">
    <source>
        <dbReference type="SAM" id="Coils"/>
    </source>
</evidence>